<reference evidence="1" key="1">
    <citation type="journal article" date="2023" name="Science">
        <title>Elucidation of the pathway for biosynthesis of saponin adjuvants from the soapbark tree.</title>
        <authorList>
            <person name="Reed J."/>
            <person name="Orme A."/>
            <person name="El-Demerdash A."/>
            <person name="Owen C."/>
            <person name="Martin L.B.B."/>
            <person name="Misra R.C."/>
            <person name="Kikuchi S."/>
            <person name="Rejzek M."/>
            <person name="Martin A.C."/>
            <person name="Harkess A."/>
            <person name="Leebens-Mack J."/>
            <person name="Louveau T."/>
            <person name="Stephenson M.J."/>
            <person name="Osbourn A."/>
        </authorList>
    </citation>
    <scope>NUCLEOTIDE SEQUENCE</scope>
    <source>
        <strain evidence="1">S10</strain>
    </source>
</reference>
<sequence>MLNIAVASKSRTQLLHLVLVEIVQCLFQIRAISQFPMVLNLVKSLNKDSLRNFGFVGKGTCIPSRFAVDEIDSPLSNMRHGNICVDNNGKTVKQEPYMDYMDNQKVGIPILQRFSSSDITRVFTK</sequence>
<evidence type="ECO:0000313" key="2">
    <source>
        <dbReference type="Proteomes" id="UP001163823"/>
    </source>
</evidence>
<protein>
    <submittedName>
        <fullName evidence="1">Two-component response regulator</fullName>
    </submittedName>
</protein>
<evidence type="ECO:0000313" key="1">
    <source>
        <dbReference type="EMBL" id="KAJ7954348.1"/>
    </source>
</evidence>
<keyword evidence="2" id="KW-1185">Reference proteome</keyword>
<dbReference type="AlphaFoldDB" id="A0AAD7LA79"/>
<dbReference type="KEGG" id="qsa:O6P43_025937"/>
<accession>A0AAD7LA79</accession>
<organism evidence="1 2">
    <name type="scientific">Quillaja saponaria</name>
    <name type="common">Soap bark tree</name>
    <dbReference type="NCBI Taxonomy" id="32244"/>
    <lineage>
        <taxon>Eukaryota</taxon>
        <taxon>Viridiplantae</taxon>
        <taxon>Streptophyta</taxon>
        <taxon>Embryophyta</taxon>
        <taxon>Tracheophyta</taxon>
        <taxon>Spermatophyta</taxon>
        <taxon>Magnoliopsida</taxon>
        <taxon>eudicotyledons</taxon>
        <taxon>Gunneridae</taxon>
        <taxon>Pentapetalae</taxon>
        <taxon>rosids</taxon>
        <taxon>fabids</taxon>
        <taxon>Fabales</taxon>
        <taxon>Quillajaceae</taxon>
        <taxon>Quillaja</taxon>
    </lineage>
</organism>
<proteinExistence type="predicted"/>
<gene>
    <name evidence="1" type="ORF">O6P43_025937</name>
</gene>
<dbReference type="EMBL" id="JARAOO010000010">
    <property type="protein sequence ID" value="KAJ7954348.1"/>
    <property type="molecule type" value="Genomic_DNA"/>
</dbReference>
<name>A0AAD7LA79_QUISA</name>
<comment type="caution">
    <text evidence="1">The sequence shown here is derived from an EMBL/GenBank/DDBJ whole genome shotgun (WGS) entry which is preliminary data.</text>
</comment>
<dbReference type="Proteomes" id="UP001163823">
    <property type="component" value="Chromosome 10"/>
</dbReference>